<sequence>MAARPVELVMVVFFGPEAHRETYGRQVRRGGYSKDYLQLSKKSEFLDAMANLFGVDRNVTQSVPLTYQWARGTAGGDFVFRSGDRAHLKWVTALGTPQVWRMSPAPSESTHETIPGTPGHTDFDLAQAEHAGLAARGAGQPYLMVIKLRGEARTLHLRAYLEDPNTAYAWADIQLTPQAVQDMASRTTQHRTLQWSPFLSGGVLAGAKVVAALAQLDAAPIPASVIASLDAETGRALAAYLRQPAYGLFFDPTRNHDAWVQPARLSSKITSATTALLAAIDARFPAVPQGDAAAETLEADPDLVASFKAQIDGGNFGVPDATATTKTRGSAQKAFAKVVKANYGQKCAITGIKTKSFLVAAHIVPWSKDQNIRLDPSNGICLSLLVDRAFESGVLIIEDDLTIRIRWDMVGDDEKLKGQLQPFDGKKVTPPTAGAAKAEYLKRRRELVVPPA</sequence>
<dbReference type="AlphaFoldDB" id="A0A5C1APG4"/>
<name>A0A5C1APG4_9BACT</name>
<keyword evidence="2" id="KW-0378">Hydrolase</keyword>
<keyword evidence="2" id="KW-0540">Nuclease</keyword>
<reference evidence="3" key="1">
    <citation type="submission" date="2019-08" db="EMBL/GenBank/DDBJ databases">
        <title>Limnoglobus roseus gen. nov., sp. nov., a novel freshwater planctomycete with a giant genome from the family Gemmataceae.</title>
        <authorList>
            <person name="Kulichevskaya I.S."/>
            <person name="Naumoff D.G."/>
            <person name="Miroshnikov K."/>
            <person name="Ivanova A."/>
            <person name="Philippov D.A."/>
            <person name="Hakobyan A."/>
            <person name="Rijpstra I.C."/>
            <person name="Sinninghe Damste J.S."/>
            <person name="Liesack W."/>
            <person name="Dedysh S.N."/>
        </authorList>
    </citation>
    <scope>NUCLEOTIDE SEQUENCE [LARGE SCALE GENOMIC DNA]</scope>
    <source>
        <strain evidence="3">PX52</strain>
    </source>
</reference>
<gene>
    <name evidence="2" type="ORF">PX52LOC_05796</name>
</gene>
<keyword evidence="3" id="KW-1185">Reference proteome</keyword>
<accession>A0A5C1APG4</accession>
<dbReference type="Pfam" id="PF13391">
    <property type="entry name" value="HNH_2"/>
    <property type="match status" value="1"/>
</dbReference>
<evidence type="ECO:0000313" key="2">
    <source>
        <dbReference type="EMBL" id="QEL18758.1"/>
    </source>
</evidence>
<evidence type="ECO:0000313" key="3">
    <source>
        <dbReference type="Proteomes" id="UP000324974"/>
    </source>
</evidence>
<keyword evidence="2" id="KW-0255">Endonuclease</keyword>
<dbReference type="EMBL" id="CP042425">
    <property type="protein sequence ID" value="QEL18758.1"/>
    <property type="molecule type" value="Genomic_DNA"/>
</dbReference>
<organism evidence="2 3">
    <name type="scientific">Limnoglobus roseus</name>
    <dbReference type="NCBI Taxonomy" id="2598579"/>
    <lineage>
        <taxon>Bacteria</taxon>
        <taxon>Pseudomonadati</taxon>
        <taxon>Planctomycetota</taxon>
        <taxon>Planctomycetia</taxon>
        <taxon>Gemmatales</taxon>
        <taxon>Gemmataceae</taxon>
        <taxon>Limnoglobus</taxon>
    </lineage>
</organism>
<protein>
    <submittedName>
        <fullName evidence="2">HNH endonuclease</fullName>
    </submittedName>
</protein>
<dbReference type="KEGG" id="lrs:PX52LOC_05796"/>
<feature type="domain" description="HNH nuclease" evidence="1">
    <location>
        <begin position="347"/>
        <end position="397"/>
    </location>
</feature>
<dbReference type="Proteomes" id="UP000324974">
    <property type="component" value="Chromosome"/>
</dbReference>
<evidence type="ECO:0000259" key="1">
    <source>
        <dbReference type="Pfam" id="PF13391"/>
    </source>
</evidence>
<proteinExistence type="predicted"/>
<dbReference type="GO" id="GO:0004519">
    <property type="term" value="F:endonuclease activity"/>
    <property type="evidence" value="ECO:0007669"/>
    <property type="project" value="UniProtKB-KW"/>
</dbReference>
<dbReference type="InterPro" id="IPR003615">
    <property type="entry name" value="HNH_nuc"/>
</dbReference>
<dbReference type="OrthoDB" id="5678128at2"/>